<organism evidence="2 3">
    <name type="scientific">Roseicyclus marinus</name>
    <dbReference type="NCBI Taxonomy" id="2161673"/>
    <lineage>
        <taxon>Bacteria</taxon>
        <taxon>Pseudomonadati</taxon>
        <taxon>Pseudomonadota</taxon>
        <taxon>Alphaproteobacteria</taxon>
        <taxon>Rhodobacterales</taxon>
        <taxon>Roseobacteraceae</taxon>
        <taxon>Roseicyclus</taxon>
    </lineage>
</organism>
<gene>
    <name evidence="2" type="ORF">MACH21_24960</name>
</gene>
<dbReference type="InterPro" id="IPR000182">
    <property type="entry name" value="GNAT_dom"/>
</dbReference>
<dbReference type="Proteomes" id="UP001337723">
    <property type="component" value="Chromosome"/>
</dbReference>
<evidence type="ECO:0000313" key="3">
    <source>
        <dbReference type="Proteomes" id="UP001337723"/>
    </source>
</evidence>
<protein>
    <submittedName>
        <fullName evidence="2">N-acetyltransferase</fullName>
    </submittedName>
</protein>
<dbReference type="InterPro" id="IPR051531">
    <property type="entry name" value="N-acetyltransferase"/>
</dbReference>
<dbReference type="PANTHER" id="PTHR43792">
    <property type="entry name" value="GNAT FAMILY, PUTATIVE (AFU_ORTHOLOGUE AFUA_3G00765)-RELATED-RELATED"/>
    <property type="match status" value="1"/>
</dbReference>
<accession>A0AA48HIP4</accession>
<keyword evidence="3" id="KW-1185">Reference proteome</keyword>
<dbReference type="GO" id="GO:0016747">
    <property type="term" value="F:acyltransferase activity, transferring groups other than amino-acyl groups"/>
    <property type="evidence" value="ECO:0007669"/>
    <property type="project" value="InterPro"/>
</dbReference>
<dbReference type="InterPro" id="IPR016181">
    <property type="entry name" value="Acyl_CoA_acyltransferase"/>
</dbReference>
<proteinExistence type="predicted"/>
<dbReference type="KEGG" id="rmai:MACH21_24960"/>
<evidence type="ECO:0000259" key="1">
    <source>
        <dbReference type="Pfam" id="PF13302"/>
    </source>
</evidence>
<dbReference type="SUPFAM" id="SSF55729">
    <property type="entry name" value="Acyl-CoA N-acyltransferases (Nat)"/>
    <property type="match status" value="1"/>
</dbReference>
<feature type="domain" description="N-acetyltransferase" evidence="1">
    <location>
        <begin position="12"/>
        <end position="155"/>
    </location>
</feature>
<evidence type="ECO:0000313" key="2">
    <source>
        <dbReference type="EMBL" id="BDW86319.1"/>
    </source>
</evidence>
<dbReference type="AlphaFoldDB" id="A0AA48HIP4"/>
<dbReference type="EMBL" id="AP027266">
    <property type="protein sequence ID" value="BDW86319.1"/>
    <property type="molecule type" value="Genomic_DNA"/>
</dbReference>
<dbReference type="Gene3D" id="3.40.630.30">
    <property type="match status" value="1"/>
</dbReference>
<name>A0AA48HIP4_9RHOB</name>
<dbReference type="Pfam" id="PF13302">
    <property type="entry name" value="Acetyltransf_3"/>
    <property type="match status" value="1"/>
</dbReference>
<reference evidence="2 3" key="1">
    <citation type="submission" date="2023-01" db="EMBL/GenBank/DDBJ databases">
        <title>Complete genome sequence of Roseicyclus marinus strain Dej080120_10.</title>
        <authorList>
            <person name="Ueki S."/>
            <person name="Maruyama F."/>
        </authorList>
    </citation>
    <scope>NUCLEOTIDE SEQUENCE [LARGE SCALE GENOMIC DNA]</scope>
    <source>
        <strain evidence="2 3">Dej080120_10</strain>
    </source>
</reference>
<dbReference type="RefSeq" id="WP_338272250.1">
    <property type="nucleotide sequence ID" value="NZ_AP027266.1"/>
</dbReference>
<sequence>MAATAPVIDTARLRLRPHHDGDLPAMVTMWSDPDVVRFIGGRPFAPDEIAARLDRYRAMWPAHGHGYWAVEDRETGTFLGEMGLARFGRDLGPDFDDWPEAGWVLSRPAWGRGIATEGVAAMLGWADRAFGAARLVCMIEEGHVVSRRVAGRFGFSPMRTAVFRGAAVTLLTRAGPEAGR</sequence>
<dbReference type="PANTHER" id="PTHR43792:SF1">
    <property type="entry name" value="N-ACETYLTRANSFERASE DOMAIN-CONTAINING PROTEIN"/>
    <property type="match status" value="1"/>
</dbReference>